<evidence type="ECO:0000256" key="2">
    <source>
        <dbReference type="SAM" id="Phobius"/>
    </source>
</evidence>
<proteinExistence type="predicted"/>
<dbReference type="RefSeq" id="WP_188873731.1">
    <property type="nucleotide sequence ID" value="NZ_BMOV01000004.1"/>
</dbReference>
<evidence type="ECO:0000256" key="1">
    <source>
        <dbReference type="SAM" id="MobiDB-lite"/>
    </source>
</evidence>
<sequence length="88" mass="9939">MFYRFFLEHPKSVGEGYFAHMASALSFAVLLLTGAGVCFVHAFLPGCFSKTGSAIVGRLHDKMIRSRKRRPQNARRPDRPMASFDYVI</sequence>
<comment type="caution">
    <text evidence="3">The sequence shown here is derived from an EMBL/GenBank/DDBJ whole genome shotgun (WGS) entry which is preliminary data.</text>
</comment>
<evidence type="ECO:0008006" key="5">
    <source>
        <dbReference type="Google" id="ProtNLM"/>
    </source>
</evidence>
<protein>
    <recommendedName>
        <fullName evidence="5">Capsule biosynthesis protein</fullName>
    </recommendedName>
</protein>
<dbReference type="EMBL" id="BMOV01000004">
    <property type="protein sequence ID" value="GGO11386.1"/>
    <property type="molecule type" value="Genomic_DNA"/>
</dbReference>
<dbReference type="Pfam" id="PF19883">
    <property type="entry name" value="DUF6356"/>
    <property type="match status" value="1"/>
</dbReference>
<accession>A0ABQ2LCY6</accession>
<keyword evidence="2" id="KW-0472">Membrane</keyword>
<evidence type="ECO:0000313" key="3">
    <source>
        <dbReference type="EMBL" id="GGO11386.1"/>
    </source>
</evidence>
<dbReference type="Proteomes" id="UP000602381">
    <property type="component" value="Unassembled WGS sequence"/>
</dbReference>
<dbReference type="InterPro" id="IPR045936">
    <property type="entry name" value="DUF6356"/>
</dbReference>
<name>A0ABQ2LCY6_9PROT</name>
<feature type="transmembrane region" description="Helical" evidence="2">
    <location>
        <begin position="20"/>
        <end position="44"/>
    </location>
</feature>
<reference evidence="4" key="1">
    <citation type="journal article" date="2019" name="Int. J. Syst. Evol. Microbiol.">
        <title>The Global Catalogue of Microorganisms (GCM) 10K type strain sequencing project: providing services to taxonomists for standard genome sequencing and annotation.</title>
        <authorList>
            <consortium name="The Broad Institute Genomics Platform"/>
            <consortium name="The Broad Institute Genome Sequencing Center for Infectious Disease"/>
            <person name="Wu L."/>
            <person name="Ma J."/>
        </authorList>
    </citation>
    <scope>NUCLEOTIDE SEQUENCE [LARGE SCALE GENOMIC DNA]</scope>
    <source>
        <strain evidence="4">JCM 17843</strain>
    </source>
</reference>
<keyword evidence="2" id="KW-1133">Transmembrane helix</keyword>
<keyword evidence="2" id="KW-0812">Transmembrane</keyword>
<gene>
    <name evidence="3" type="ORF">GCM10007972_15150</name>
</gene>
<evidence type="ECO:0000313" key="4">
    <source>
        <dbReference type="Proteomes" id="UP000602381"/>
    </source>
</evidence>
<keyword evidence="4" id="KW-1185">Reference proteome</keyword>
<feature type="region of interest" description="Disordered" evidence="1">
    <location>
        <begin position="66"/>
        <end position="88"/>
    </location>
</feature>
<organism evidence="3 4">
    <name type="scientific">Iodidimonas muriae</name>
    <dbReference type="NCBI Taxonomy" id="261467"/>
    <lineage>
        <taxon>Bacteria</taxon>
        <taxon>Pseudomonadati</taxon>
        <taxon>Pseudomonadota</taxon>
        <taxon>Alphaproteobacteria</taxon>
        <taxon>Iodidimonadales</taxon>
        <taxon>Iodidimonadaceae</taxon>
        <taxon>Iodidimonas</taxon>
    </lineage>
</organism>